<dbReference type="Pfam" id="PF12306">
    <property type="entry name" value="PixA"/>
    <property type="match status" value="1"/>
</dbReference>
<dbReference type="EMBL" id="WHZZ01000002">
    <property type="protein sequence ID" value="MQL47798.1"/>
    <property type="molecule type" value="Genomic_DNA"/>
</dbReference>
<gene>
    <name evidence="1" type="ORF">GEA64_07320</name>
</gene>
<accession>A0A7C9GIL6</accession>
<dbReference type="RefSeq" id="WP_152962433.1">
    <property type="nucleotide sequence ID" value="NZ_CAWOZU010000017.1"/>
</dbReference>
<protein>
    <recommendedName>
        <fullName evidence="3">Inclusion body protein</fullName>
    </recommendedName>
</protein>
<reference evidence="1 2" key="1">
    <citation type="journal article" date="2019" name="Nature">
        <title>A new antibiotic selectively kills Gram-negative pathogens.</title>
        <authorList>
            <person name="Imai Y."/>
            <person name="Meyer K.J."/>
            <person name="Iinishi A."/>
            <person name="Favre-Godal Q."/>
            <person name="Green R."/>
            <person name="Manuse S."/>
            <person name="Caboni M."/>
            <person name="Mori M."/>
            <person name="Niles S."/>
            <person name="Ghiglieri M."/>
            <person name="Honrao C."/>
            <person name="Ma X."/>
            <person name="Guo J.J."/>
            <person name="Makriyannis A."/>
            <person name="Linares-Otoya L."/>
            <person name="Boehringer N."/>
            <person name="Wuisan Z.G."/>
            <person name="Kaur H."/>
            <person name="Wu R."/>
            <person name="Mateus A."/>
            <person name="Typas A."/>
            <person name="Savitski M.M."/>
            <person name="Espinoza J.L."/>
            <person name="O'Rourke A."/>
            <person name="Nelson K.E."/>
            <person name="Hiller S."/>
            <person name="Noinaj N."/>
            <person name="Schaeberle T.F."/>
            <person name="D'Onofrio A."/>
            <person name="Lewis K."/>
        </authorList>
    </citation>
    <scope>NUCLEOTIDE SEQUENCE [LARGE SCALE GENOMIC DNA]</scope>
    <source>
        <strain evidence="1 2">HGB 1456</strain>
    </source>
</reference>
<organism evidence="1 2">
    <name type="scientific">Photorhabdus khanii</name>
    <dbReference type="NCBI Taxonomy" id="1004150"/>
    <lineage>
        <taxon>Bacteria</taxon>
        <taxon>Pseudomonadati</taxon>
        <taxon>Pseudomonadota</taxon>
        <taxon>Gammaproteobacteria</taxon>
        <taxon>Enterobacterales</taxon>
        <taxon>Morganellaceae</taxon>
        <taxon>Photorhabdus</taxon>
    </lineage>
</organism>
<evidence type="ECO:0000313" key="1">
    <source>
        <dbReference type="EMBL" id="MQL47798.1"/>
    </source>
</evidence>
<evidence type="ECO:0008006" key="3">
    <source>
        <dbReference type="Google" id="ProtNLM"/>
    </source>
</evidence>
<sequence>MSEQIIDILVTVDVKSILPQLSQNKDNPGSIGNSYIYMIAHDAEGIKCQAESELNITASNGDVIRWREASLSIDGDYSLVFYDFYPQGNNGFISDISFKYGNEMAYVPVEYNNRDVKVGPAPGHYWEVDVLRDAKKGEYNVVTYQFWFQVLDSEGHCKGYGSWDPYITIKQRED</sequence>
<dbReference type="Proteomes" id="UP000481739">
    <property type="component" value="Unassembled WGS sequence"/>
</dbReference>
<dbReference type="InterPro" id="IPR021087">
    <property type="entry name" value="Uncharacterised_PixA/AidA"/>
</dbReference>
<name>A0A7C9GIL6_9GAMM</name>
<comment type="caution">
    <text evidence="1">The sequence shown here is derived from an EMBL/GenBank/DDBJ whole genome shotgun (WGS) entry which is preliminary data.</text>
</comment>
<dbReference type="InterPro" id="IPR038712">
    <property type="entry name" value="PixA-like_sf"/>
</dbReference>
<dbReference type="AlphaFoldDB" id="A0A7C9GIL6"/>
<evidence type="ECO:0000313" key="2">
    <source>
        <dbReference type="Proteomes" id="UP000481739"/>
    </source>
</evidence>
<dbReference type="Gene3D" id="2.60.40.3910">
    <property type="entry name" value="Inclusion body protein"/>
    <property type="match status" value="1"/>
</dbReference>
<proteinExistence type="predicted"/>